<keyword evidence="2" id="KW-1185">Reference proteome</keyword>
<evidence type="ECO:0000313" key="2">
    <source>
        <dbReference type="Proteomes" id="UP000812077"/>
    </source>
</evidence>
<accession>A0ABS6Y5K2</accession>
<name>A0ABS6Y5K2_9BACT</name>
<gene>
    <name evidence="1" type="ORF">KZO77_06905</name>
</gene>
<sequence>MKIELNSSICPLVDFTTYDRLLSASYLEDMSRDCLGDFETVTVDQSDVDACIMKKICEYMQDDIAPALAEYGVKSFSVGEIYKPKEYNFYHDSFAFTAEMEEDWKARAIAFLDKNSDDEKLHCYISDNWKSCDGFLSFMPESMEELKEGLRVFETSFSDVYLLGAYLTLAGIVSEAKVSFDVFEEDVYDYILSYTDITASYCYIPKDWLELYNDDAAVDELYYNLLDKIGHVWRGMNAIYDTQSCESYDCNDNASRMIAWAMKNNISVEDAQDIAAGRKVYEYGMLMYA</sequence>
<dbReference type="Proteomes" id="UP000812077">
    <property type="component" value="Unassembled WGS sequence"/>
</dbReference>
<dbReference type="EMBL" id="JAHXCP010000009">
    <property type="protein sequence ID" value="MBW4754771.1"/>
    <property type="molecule type" value="Genomic_DNA"/>
</dbReference>
<dbReference type="RefSeq" id="WP_219433382.1">
    <property type="nucleotide sequence ID" value="NZ_JAHXCP010000009.1"/>
</dbReference>
<proteinExistence type="predicted"/>
<organism evidence="1 2">
    <name type="scientific">Prevotella melaninogenica</name>
    <dbReference type="NCBI Taxonomy" id="28132"/>
    <lineage>
        <taxon>Bacteria</taxon>
        <taxon>Pseudomonadati</taxon>
        <taxon>Bacteroidota</taxon>
        <taxon>Bacteroidia</taxon>
        <taxon>Bacteroidales</taxon>
        <taxon>Prevotellaceae</taxon>
        <taxon>Prevotella</taxon>
    </lineage>
</organism>
<reference evidence="1 2" key="1">
    <citation type="submission" date="2021-07" db="EMBL/GenBank/DDBJ databases">
        <title>Genomic diversity and antimicrobial resistance of Prevotella spp. isolated from chronic lung disease airways.</title>
        <authorList>
            <person name="Webb K.A."/>
            <person name="Olagoke O.S."/>
            <person name="Baird T."/>
            <person name="Neill J."/>
            <person name="Pham A."/>
            <person name="Wells T.J."/>
            <person name="Ramsay K.A."/>
            <person name="Bell S.C."/>
            <person name="Sarovich D.S."/>
            <person name="Price E.P."/>
        </authorList>
    </citation>
    <scope>NUCLEOTIDE SEQUENCE [LARGE SCALE GENOMIC DNA]</scope>
    <source>
        <strain evidence="1 2">SCHI0027.S.6</strain>
    </source>
</reference>
<protein>
    <submittedName>
        <fullName evidence="1">Uncharacterized protein</fullName>
    </submittedName>
</protein>
<comment type="caution">
    <text evidence="1">The sequence shown here is derived from an EMBL/GenBank/DDBJ whole genome shotgun (WGS) entry which is preliminary data.</text>
</comment>
<evidence type="ECO:0000313" key="1">
    <source>
        <dbReference type="EMBL" id="MBW4754771.1"/>
    </source>
</evidence>